<protein>
    <submittedName>
        <fullName evidence="1">Uncharacterized protein</fullName>
    </submittedName>
</protein>
<keyword evidence="2" id="KW-1185">Reference proteome</keyword>
<proteinExistence type="predicted"/>
<evidence type="ECO:0000313" key="2">
    <source>
        <dbReference type="Proteomes" id="UP000499080"/>
    </source>
</evidence>
<organism evidence="1 2">
    <name type="scientific">Araneus ventricosus</name>
    <name type="common">Orbweaver spider</name>
    <name type="synonym">Epeira ventricosa</name>
    <dbReference type="NCBI Taxonomy" id="182803"/>
    <lineage>
        <taxon>Eukaryota</taxon>
        <taxon>Metazoa</taxon>
        <taxon>Ecdysozoa</taxon>
        <taxon>Arthropoda</taxon>
        <taxon>Chelicerata</taxon>
        <taxon>Arachnida</taxon>
        <taxon>Araneae</taxon>
        <taxon>Araneomorphae</taxon>
        <taxon>Entelegynae</taxon>
        <taxon>Araneoidea</taxon>
        <taxon>Araneidae</taxon>
        <taxon>Araneus</taxon>
    </lineage>
</organism>
<dbReference type="EMBL" id="BGPR01001476">
    <property type="protein sequence ID" value="GBM54847.1"/>
    <property type="molecule type" value="Genomic_DNA"/>
</dbReference>
<dbReference type="AlphaFoldDB" id="A0A4Y2GNR8"/>
<gene>
    <name evidence="1" type="ORF">AVEN_3833_1</name>
</gene>
<accession>A0A4Y2GNR8</accession>
<name>A0A4Y2GNR8_ARAVE</name>
<reference evidence="1 2" key="1">
    <citation type="journal article" date="2019" name="Sci. Rep.">
        <title>Orb-weaving spider Araneus ventricosus genome elucidates the spidroin gene catalogue.</title>
        <authorList>
            <person name="Kono N."/>
            <person name="Nakamura H."/>
            <person name="Ohtoshi R."/>
            <person name="Moran D.A.P."/>
            <person name="Shinohara A."/>
            <person name="Yoshida Y."/>
            <person name="Fujiwara M."/>
            <person name="Mori M."/>
            <person name="Tomita M."/>
            <person name="Arakawa K."/>
        </authorList>
    </citation>
    <scope>NUCLEOTIDE SEQUENCE [LARGE SCALE GENOMIC DNA]</scope>
</reference>
<sequence>MKKSQKNPFVSAVQPTEFLSPRIVRPRLKTSSEPANRSARKCVRVVILCKSSLCVMPALNDSEMILVVKTNGSRSGHLGTLGSLIFLPKATRPLIQASQDHTGKR</sequence>
<dbReference type="Proteomes" id="UP000499080">
    <property type="component" value="Unassembled WGS sequence"/>
</dbReference>
<evidence type="ECO:0000313" key="1">
    <source>
        <dbReference type="EMBL" id="GBM54847.1"/>
    </source>
</evidence>
<comment type="caution">
    <text evidence="1">The sequence shown here is derived from an EMBL/GenBank/DDBJ whole genome shotgun (WGS) entry which is preliminary data.</text>
</comment>